<keyword evidence="2" id="KW-1185">Reference proteome</keyword>
<dbReference type="EMBL" id="JABEZV010000002">
    <property type="protein sequence ID" value="MBA0706338.1"/>
    <property type="molecule type" value="Genomic_DNA"/>
</dbReference>
<gene>
    <name evidence="1" type="ORF">Golax_018455</name>
</gene>
<name>A0A7J8Z3E6_9ROSI</name>
<accession>A0A7J8Z3E6</accession>
<evidence type="ECO:0000313" key="2">
    <source>
        <dbReference type="Proteomes" id="UP000593574"/>
    </source>
</evidence>
<comment type="caution">
    <text evidence="1">The sequence shown here is derived from an EMBL/GenBank/DDBJ whole genome shotgun (WGS) entry which is preliminary data.</text>
</comment>
<dbReference type="AlphaFoldDB" id="A0A7J8Z3E6"/>
<organism evidence="1 2">
    <name type="scientific">Gossypium laxum</name>
    <dbReference type="NCBI Taxonomy" id="34288"/>
    <lineage>
        <taxon>Eukaryota</taxon>
        <taxon>Viridiplantae</taxon>
        <taxon>Streptophyta</taxon>
        <taxon>Embryophyta</taxon>
        <taxon>Tracheophyta</taxon>
        <taxon>Spermatophyta</taxon>
        <taxon>Magnoliopsida</taxon>
        <taxon>eudicotyledons</taxon>
        <taxon>Gunneridae</taxon>
        <taxon>Pentapetalae</taxon>
        <taxon>rosids</taxon>
        <taxon>malvids</taxon>
        <taxon>Malvales</taxon>
        <taxon>Malvaceae</taxon>
        <taxon>Malvoideae</taxon>
        <taxon>Gossypium</taxon>
    </lineage>
</organism>
<evidence type="ECO:0000313" key="1">
    <source>
        <dbReference type="EMBL" id="MBA0706338.1"/>
    </source>
</evidence>
<reference evidence="1 2" key="1">
    <citation type="journal article" date="2019" name="Genome Biol. Evol.">
        <title>Insights into the evolution of the New World diploid cottons (Gossypium, subgenus Houzingenia) based on genome sequencing.</title>
        <authorList>
            <person name="Grover C.E."/>
            <person name="Arick M.A. 2nd"/>
            <person name="Thrash A."/>
            <person name="Conover J.L."/>
            <person name="Sanders W.S."/>
            <person name="Peterson D.G."/>
            <person name="Frelichowski J.E."/>
            <person name="Scheffler J.A."/>
            <person name="Scheffler B.E."/>
            <person name="Wendel J.F."/>
        </authorList>
    </citation>
    <scope>NUCLEOTIDE SEQUENCE [LARGE SCALE GENOMIC DNA]</scope>
    <source>
        <strain evidence="1">4</strain>
        <tissue evidence="1">Leaf</tissue>
    </source>
</reference>
<protein>
    <submittedName>
        <fullName evidence="1">Uncharacterized protein</fullName>
    </submittedName>
</protein>
<proteinExistence type="predicted"/>
<dbReference type="Proteomes" id="UP000593574">
    <property type="component" value="Unassembled WGS sequence"/>
</dbReference>
<sequence length="45" mass="5193">MFKSLTNEFTSFRATFNFGNKAFTLTQFMKELQSYELMLSGGKSI</sequence>